<proteinExistence type="predicted"/>
<dbReference type="InterPro" id="IPR011098">
    <property type="entry name" value="G5_dom"/>
</dbReference>
<dbReference type="Gene3D" id="2.20.230.10">
    <property type="entry name" value="Resuscitation-promoting factor rpfb"/>
    <property type="match status" value="1"/>
</dbReference>
<name>A0A239LT63_9ACTN</name>
<accession>A0A239LT63</accession>
<dbReference type="SMART" id="SM01208">
    <property type="entry name" value="G5"/>
    <property type="match status" value="1"/>
</dbReference>
<feature type="compositionally biased region" description="Low complexity" evidence="2">
    <location>
        <begin position="29"/>
        <end position="41"/>
    </location>
</feature>
<reference evidence="5 6" key="1">
    <citation type="submission" date="2017-06" db="EMBL/GenBank/DDBJ databases">
        <authorList>
            <person name="Kim H.J."/>
            <person name="Triplett B.A."/>
        </authorList>
    </citation>
    <scope>NUCLEOTIDE SEQUENCE [LARGE SCALE GENOMIC DNA]</scope>
    <source>
        <strain evidence="5 6">DSM 44715</strain>
    </source>
</reference>
<dbReference type="Proteomes" id="UP000198318">
    <property type="component" value="Unassembled WGS sequence"/>
</dbReference>
<keyword evidence="6" id="KW-1185">Reference proteome</keyword>
<dbReference type="PROSITE" id="PS51109">
    <property type="entry name" value="G5"/>
    <property type="match status" value="1"/>
</dbReference>
<protein>
    <submittedName>
        <fullName evidence="5">G5 domain-containing protein</fullName>
    </submittedName>
</protein>
<sequence length="188" mass="19165">MKRAFAGLAAGGLLLLGACDSHSAAPVEAAASGTPSTSSPTSTPPTSPAASPAVEKRKITTTRKIPFRTRKVNDSALAAGKTRVRRKGAAGVKTLTYEVTYTGGKETSRKLLGEKVTRAPVARIIAVGTKRARSCDPNYSGGCVPIASDVDCAGGSGNGPAYVQGPVRVVGSDIYDLDRDGDGIACDT</sequence>
<gene>
    <name evidence="5" type="ORF">SAMN05443665_102430</name>
</gene>
<evidence type="ECO:0000256" key="2">
    <source>
        <dbReference type="SAM" id="MobiDB-lite"/>
    </source>
</evidence>
<dbReference type="Pfam" id="PF07501">
    <property type="entry name" value="G5"/>
    <property type="match status" value="1"/>
</dbReference>
<dbReference type="AlphaFoldDB" id="A0A239LT63"/>
<feature type="region of interest" description="Disordered" evidence="2">
    <location>
        <begin position="29"/>
        <end position="57"/>
    </location>
</feature>
<feature type="signal peptide" evidence="3">
    <location>
        <begin position="1"/>
        <end position="24"/>
    </location>
</feature>
<dbReference type="PROSITE" id="PS51257">
    <property type="entry name" value="PROKAR_LIPOPROTEIN"/>
    <property type="match status" value="1"/>
</dbReference>
<dbReference type="EMBL" id="FZOR01000024">
    <property type="protein sequence ID" value="SNT33726.1"/>
    <property type="molecule type" value="Genomic_DNA"/>
</dbReference>
<evidence type="ECO:0000256" key="1">
    <source>
        <dbReference type="ARBA" id="ARBA00022729"/>
    </source>
</evidence>
<dbReference type="RefSeq" id="WP_218826792.1">
    <property type="nucleotide sequence ID" value="NZ_FZOR01000024.1"/>
</dbReference>
<feature type="domain" description="G5" evidence="4">
    <location>
        <begin position="51"/>
        <end position="131"/>
    </location>
</feature>
<evidence type="ECO:0000259" key="4">
    <source>
        <dbReference type="PROSITE" id="PS51109"/>
    </source>
</evidence>
<evidence type="ECO:0000256" key="3">
    <source>
        <dbReference type="SAM" id="SignalP"/>
    </source>
</evidence>
<organism evidence="5 6">
    <name type="scientific">Actinomadura meyerae</name>
    <dbReference type="NCBI Taxonomy" id="240840"/>
    <lineage>
        <taxon>Bacteria</taxon>
        <taxon>Bacillati</taxon>
        <taxon>Actinomycetota</taxon>
        <taxon>Actinomycetes</taxon>
        <taxon>Streptosporangiales</taxon>
        <taxon>Thermomonosporaceae</taxon>
        <taxon>Actinomadura</taxon>
    </lineage>
</organism>
<feature type="chain" id="PRO_5039715340" evidence="3">
    <location>
        <begin position="25"/>
        <end position="188"/>
    </location>
</feature>
<keyword evidence="1 3" id="KW-0732">Signal</keyword>
<evidence type="ECO:0000313" key="6">
    <source>
        <dbReference type="Proteomes" id="UP000198318"/>
    </source>
</evidence>
<evidence type="ECO:0000313" key="5">
    <source>
        <dbReference type="EMBL" id="SNT33726.1"/>
    </source>
</evidence>